<feature type="non-terminal residue" evidence="1">
    <location>
        <position position="413"/>
    </location>
</feature>
<feature type="non-terminal residue" evidence="1">
    <location>
        <position position="1"/>
    </location>
</feature>
<dbReference type="AlphaFoldDB" id="A0A382KS13"/>
<accession>A0A382KS13</accession>
<dbReference type="EMBL" id="UINC01082497">
    <property type="protein sequence ID" value="SVC27318.1"/>
    <property type="molecule type" value="Genomic_DNA"/>
</dbReference>
<protein>
    <submittedName>
        <fullName evidence="1">Uncharacterized protein</fullName>
    </submittedName>
</protein>
<reference evidence="1" key="1">
    <citation type="submission" date="2018-05" db="EMBL/GenBank/DDBJ databases">
        <authorList>
            <person name="Lanie J.A."/>
            <person name="Ng W.-L."/>
            <person name="Kazmierczak K.M."/>
            <person name="Andrzejewski T.M."/>
            <person name="Davidsen T.M."/>
            <person name="Wayne K.J."/>
            <person name="Tettelin H."/>
            <person name="Glass J.I."/>
            <person name="Rusch D."/>
            <person name="Podicherti R."/>
            <person name="Tsui H.-C.T."/>
            <person name="Winkler M.E."/>
        </authorList>
    </citation>
    <scope>NUCLEOTIDE SEQUENCE</scope>
</reference>
<name>A0A382KS13_9ZZZZ</name>
<gene>
    <name evidence="1" type="ORF">METZ01_LOCUS280172</name>
</gene>
<sequence>VYYNYTISAGESSEDEVDEYSTDELGAYTNPNIVTSADYLAYSATTALVIESNGGALTDLAGNNLITTLPEPGTANSLSDKKSIIIDTDDPGVTFSYFETTLTDENASDALVSVNNTPLFIRATFTDSIQIDAIPTLDIDFPPLGESTGDITAAAMSRTAIRQYDYSLTLIDDVDGSLIITPSALDKAMNSLDENRIIANDLVIIDNTEPVFTLLSPDSNSFVNNRKVSYKLSDDISNQYKSGTITWTRVSGNPDPNSPHVVNLASTELSYDTPYENITLTNGHDIEEDSLIDGTYYSISWSAVDSADNTSENIFISTPVLYDTTSPNVQLTYSQYVAGEGYTDTITATFTEKVWPAPQITVDYQGQFNDISPAVDMTLDSASGWDSTIWTYEAVLPGGEENNGTTYVAINAM</sequence>
<evidence type="ECO:0000313" key="1">
    <source>
        <dbReference type="EMBL" id="SVC27318.1"/>
    </source>
</evidence>
<organism evidence="1">
    <name type="scientific">marine metagenome</name>
    <dbReference type="NCBI Taxonomy" id="408172"/>
    <lineage>
        <taxon>unclassified sequences</taxon>
        <taxon>metagenomes</taxon>
        <taxon>ecological metagenomes</taxon>
    </lineage>
</organism>
<proteinExistence type="predicted"/>